<dbReference type="AlphaFoldDB" id="A0A261R3G4"/>
<accession>A0A261R3G4</accession>
<evidence type="ECO:0000313" key="4">
    <source>
        <dbReference type="EMBL" id="OZI19501.1"/>
    </source>
</evidence>
<dbReference type="PANTHER" id="PTHR21340:SF7">
    <property type="entry name" value="NUDIX HYDROLASE DOMAIN-CONTAINING PROTEIN"/>
    <property type="match status" value="1"/>
</dbReference>
<dbReference type="GO" id="GO:0006167">
    <property type="term" value="P:AMP biosynthetic process"/>
    <property type="evidence" value="ECO:0007669"/>
    <property type="project" value="TreeGrafter"/>
</dbReference>
<reference evidence="4" key="1">
    <citation type="submission" date="2017-05" db="EMBL/GenBank/DDBJ databases">
        <title>Complete and WGS of Bordetella genogroups.</title>
        <authorList>
            <person name="Spilker T."/>
            <person name="Lipuma J."/>
        </authorList>
    </citation>
    <scope>NUCLEOTIDE SEQUENCE</scope>
    <source>
        <strain evidence="4">AU21707</strain>
    </source>
</reference>
<dbReference type="Proteomes" id="UP000216857">
    <property type="component" value="Unassembled WGS sequence"/>
</dbReference>
<keyword evidence="5" id="KW-1185">Reference proteome</keyword>
<dbReference type="InterPro" id="IPR020084">
    <property type="entry name" value="NUDIX_hydrolase_CS"/>
</dbReference>
<dbReference type="InterPro" id="IPR000086">
    <property type="entry name" value="NUDIX_hydrolase_dom"/>
</dbReference>
<dbReference type="OrthoDB" id="954553at2"/>
<dbReference type="Gene3D" id="3.90.79.10">
    <property type="entry name" value="Nucleoside Triphosphate Pyrophosphohydrolase"/>
    <property type="match status" value="1"/>
</dbReference>
<comment type="caution">
    <text evidence="4">The sequence shown here is derived from an EMBL/GenBank/DDBJ whole genome shotgun (WGS) entry which is preliminary data.</text>
</comment>
<dbReference type="InterPro" id="IPR015797">
    <property type="entry name" value="NUDIX_hydrolase-like_dom_sf"/>
</dbReference>
<evidence type="ECO:0000256" key="2">
    <source>
        <dbReference type="ARBA" id="ARBA00022801"/>
    </source>
</evidence>
<evidence type="ECO:0000313" key="5">
    <source>
        <dbReference type="Proteomes" id="UP000216857"/>
    </source>
</evidence>
<comment type="cofactor">
    <cofactor evidence="1">
        <name>Mg(2+)</name>
        <dbReference type="ChEBI" id="CHEBI:18420"/>
    </cofactor>
</comment>
<dbReference type="PROSITE" id="PS00893">
    <property type="entry name" value="NUDIX_BOX"/>
    <property type="match status" value="1"/>
</dbReference>
<dbReference type="GO" id="GO:0004081">
    <property type="term" value="F:bis(5'-nucleosyl)-tetraphosphatase (asymmetrical) activity"/>
    <property type="evidence" value="ECO:0007669"/>
    <property type="project" value="TreeGrafter"/>
</dbReference>
<dbReference type="SUPFAM" id="SSF55811">
    <property type="entry name" value="Nudix"/>
    <property type="match status" value="1"/>
</dbReference>
<dbReference type="PANTHER" id="PTHR21340">
    <property type="entry name" value="DIADENOSINE 5,5-P1,P4-TETRAPHOSPHATE PYROPHOSPHOHYDROLASE MUTT"/>
    <property type="match status" value="1"/>
</dbReference>
<dbReference type="CDD" id="cd04662">
    <property type="entry name" value="NUDIX_Hydrolase"/>
    <property type="match status" value="1"/>
</dbReference>
<feature type="domain" description="Nudix hydrolase" evidence="3">
    <location>
        <begin position="29"/>
        <end position="165"/>
    </location>
</feature>
<gene>
    <name evidence="4" type="ORF">CAL26_17960</name>
</gene>
<name>A0A261R3G4_9BORD</name>
<dbReference type="PROSITE" id="PS51462">
    <property type="entry name" value="NUDIX"/>
    <property type="match status" value="1"/>
</dbReference>
<dbReference type="InterPro" id="IPR051325">
    <property type="entry name" value="Nudix_hydrolase_domain"/>
</dbReference>
<protein>
    <recommendedName>
        <fullName evidence="3">Nudix hydrolase domain-containing protein</fullName>
    </recommendedName>
</protein>
<proteinExistence type="predicted"/>
<dbReference type="GO" id="GO:0006754">
    <property type="term" value="P:ATP biosynthetic process"/>
    <property type="evidence" value="ECO:0007669"/>
    <property type="project" value="TreeGrafter"/>
</dbReference>
<dbReference type="Pfam" id="PF00293">
    <property type="entry name" value="NUDIX"/>
    <property type="match status" value="1"/>
</dbReference>
<dbReference type="RefSeq" id="WP_094848152.1">
    <property type="nucleotide sequence ID" value="NZ_NEVJ01000003.1"/>
</dbReference>
<evidence type="ECO:0000259" key="3">
    <source>
        <dbReference type="PROSITE" id="PS51462"/>
    </source>
</evidence>
<keyword evidence="2" id="KW-0378">Hydrolase</keyword>
<dbReference type="EMBL" id="NEVJ01000003">
    <property type="protein sequence ID" value="OZI19501.1"/>
    <property type="molecule type" value="Genomic_DNA"/>
</dbReference>
<evidence type="ECO:0000256" key="1">
    <source>
        <dbReference type="ARBA" id="ARBA00001946"/>
    </source>
</evidence>
<sequence>MAKASAGILMYRVSRTDARTDSATGHGYRPDAEVSVLLVHPGGPYWRAREAGAWSIPKGEIDPGEDPRAAAVREFHEELGSPPGEPLIPLGEIVQRGGKRVIAYAVAGEFDAATLRSNTFEMEWPPRSGRVQVFPEVDRAAWLSLPRAHEKILESQRPLLDRLAQLLKG</sequence>
<organism evidence="4 5">
    <name type="scientific">Bordetella genomosp. 9</name>
    <dbReference type="NCBI Taxonomy" id="1416803"/>
    <lineage>
        <taxon>Bacteria</taxon>
        <taxon>Pseudomonadati</taxon>
        <taxon>Pseudomonadota</taxon>
        <taxon>Betaproteobacteria</taxon>
        <taxon>Burkholderiales</taxon>
        <taxon>Alcaligenaceae</taxon>
        <taxon>Bordetella</taxon>
    </lineage>
</organism>